<evidence type="ECO:0000313" key="2">
    <source>
        <dbReference type="Proteomes" id="UP000036987"/>
    </source>
</evidence>
<keyword evidence="2" id="KW-1185">Reference proteome</keyword>
<proteinExistence type="predicted"/>
<sequence length="62" mass="7184">MMAEHMGVINFGNLDAWISAVKYINMHHRGSRHVDERRLHPPTNCIAIHHGGRRSVDRPLKF</sequence>
<evidence type="ECO:0000313" key="1">
    <source>
        <dbReference type="EMBL" id="KMZ64038.1"/>
    </source>
</evidence>
<gene>
    <name evidence="1" type="ORF">ZOSMA_389G00110</name>
</gene>
<dbReference type="EMBL" id="LFYR01001192">
    <property type="protein sequence ID" value="KMZ64038.1"/>
    <property type="molecule type" value="Genomic_DNA"/>
</dbReference>
<accession>A0A0K9P4V5</accession>
<protein>
    <submittedName>
        <fullName evidence="1">Uncharacterized protein</fullName>
    </submittedName>
</protein>
<comment type="caution">
    <text evidence="1">The sequence shown here is derived from an EMBL/GenBank/DDBJ whole genome shotgun (WGS) entry which is preliminary data.</text>
</comment>
<organism evidence="1 2">
    <name type="scientific">Zostera marina</name>
    <name type="common">Eelgrass</name>
    <dbReference type="NCBI Taxonomy" id="29655"/>
    <lineage>
        <taxon>Eukaryota</taxon>
        <taxon>Viridiplantae</taxon>
        <taxon>Streptophyta</taxon>
        <taxon>Embryophyta</taxon>
        <taxon>Tracheophyta</taxon>
        <taxon>Spermatophyta</taxon>
        <taxon>Magnoliopsida</taxon>
        <taxon>Liliopsida</taxon>
        <taxon>Zosteraceae</taxon>
        <taxon>Zostera</taxon>
    </lineage>
</organism>
<reference evidence="2" key="1">
    <citation type="journal article" date="2016" name="Nature">
        <title>The genome of the seagrass Zostera marina reveals angiosperm adaptation to the sea.</title>
        <authorList>
            <person name="Olsen J.L."/>
            <person name="Rouze P."/>
            <person name="Verhelst B."/>
            <person name="Lin Y.-C."/>
            <person name="Bayer T."/>
            <person name="Collen J."/>
            <person name="Dattolo E."/>
            <person name="De Paoli E."/>
            <person name="Dittami S."/>
            <person name="Maumus F."/>
            <person name="Michel G."/>
            <person name="Kersting A."/>
            <person name="Lauritano C."/>
            <person name="Lohaus R."/>
            <person name="Toepel M."/>
            <person name="Tonon T."/>
            <person name="Vanneste K."/>
            <person name="Amirebrahimi M."/>
            <person name="Brakel J."/>
            <person name="Bostroem C."/>
            <person name="Chovatia M."/>
            <person name="Grimwood J."/>
            <person name="Jenkins J.W."/>
            <person name="Jueterbock A."/>
            <person name="Mraz A."/>
            <person name="Stam W.T."/>
            <person name="Tice H."/>
            <person name="Bornberg-Bauer E."/>
            <person name="Green P.J."/>
            <person name="Pearson G.A."/>
            <person name="Procaccini G."/>
            <person name="Duarte C.M."/>
            <person name="Schmutz J."/>
            <person name="Reusch T.B.H."/>
            <person name="Van de Peer Y."/>
        </authorList>
    </citation>
    <scope>NUCLEOTIDE SEQUENCE [LARGE SCALE GENOMIC DNA]</scope>
    <source>
        <strain evidence="2">cv. Finnish</strain>
    </source>
</reference>
<dbReference type="Proteomes" id="UP000036987">
    <property type="component" value="Unassembled WGS sequence"/>
</dbReference>
<name>A0A0K9P4V5_ZOSMR</name>
<dbReference type="AlphaFoldDB" id="A0A0K9P4V5"/>